<evidence type="ECO:0000256" key="1">
    <source>
        <dbReference type="SAM" id="MobiDB-lite"/>
    </source>
</evidence>
<keyword evidence="3" id="KW-1185">Reference proteome</keyword>
<dbReference type="AlphaFoldDB" id="A0A5B7FE25"/>
<reference evidence="2 3" key="1">
    <citation type="submission" date="2019-05" db="EMBL/GenBank/DDBJ databases">
        <title>Another draft genome of Portunus trituberculatus and its Hox gene families provides insights of decapod evolution.</title>
        <authorList>
            <person name="Jeong J.-H."/>
            <person name="Song I."/>
            <person name="Kim S."/>
            <person name="Choi T."/>
            <person name="Kim D."/>
            <person name="Ryu S."/>
            <person name="Kim W."/>
        </authorList>
    </citation>
    <scope>NUCLEOTIDE SEQUENCE [LARGE SCALE GENOMIC DNA]</scope>
    <source>
        <tissue evidence="2">Muscle</tissue>
    </source>
</reference>
<protein>
    <submittedName>
        <fullName evidence="2">Uncharacterized protein</fullName>
    </submittedName>
</protein>
<organism evidence="2 3">
    <name type="scientific">Portunus trituberculatus</name>
    <name type="common">Swimming crab</name>
    <name type="synonym">Neptunus trituberculatus</name>
    <dbReference type="NCBI Taxonomy" id="210409"/>
    <lineage>
        <taxon>Eukaryota</taxon>
        <taxon>Metazoa</taxon>
        <taxon>Ecdysozoa</taxon>
        <taxon>Arthropoda</taxon>
        <taxon>Crustacea</taxon>
        <taxon>Multicrustacea</taxon>
        <taxon>Malacostraca</taxon>
        <taxon>Eumalacostraca</taxon>
        <taxon>Eucarida</taxon>
        <taxon>Decapoda</taxon>
        <taxon>Pleocyemata</taxon>
        <taxon>Brachyura</taxon>
        <taxon>Eubrachyura</taxon>
        <taxon>Portunoidea</taxon>
        <taxon>Portunidae</taxon>
        <taxon>Portuninae</taxon>
        <taxon>Portunus</taxon>
    </lineage>
</organism>
<dbReference type="EMBL" id="VSRR010005773">
    <property type="protein sequence ID" value="MPC43308.1"/>
    <property type="molecule type" value="Genomic_DNA"/>
</dbReference>
<accession>A0A5B7FE25</accession>
<dbReference type="Proteomes" id="UP000324222">
    <property type="component" value="Unassembled WGS sequence"/>
</dbReference>
<evidence type="ECO:0000313" key="2">
    <source>
        <dbReference type="EMBL" id="MPC43308.1"/>
    </source>
</evidence>
<feature type="compositionally biased region" description="Pro residues" evidence="1">
    <location>
        <begin position="23"/>
        <end position="32"/>
    </location>
</feature>
<proteinExistence type="predicted"/>
<comment type="caution">
    <text evidence="2">The sequence shown here is derived from an EMBL/GenBank/DDBJ whole genome shotgun (WGS) entry which is preliminary data.</text>
</comment>
<feature type="region of interest" description="Disordered" evidence="1">
    <location>
        <begin position="1"/>
        <end position="36"/>
    </location>
</feature>
<name>A0A5B7FE25_PORTR</name>
<sequence>MWRECGGTLRGRRSEGEEHYNTPPAPPPPPSSQPLSLLPAYYHHHHHHNDQQQNISRSVYCSLVLRTTWLPTSPISTSSSSSYLLALLESLVPILRKQDRLNDPYANGCVFLFCSILRV</sequence>
<evidence type="ECO:0000313" key="3">
    <source>
        <dbReference type="Proteomes" id="UP000324222"/>
    </source>
</evidence>
<gene>
    <name evidence="2" type="ORF">E2C01_036952</name>
</gene>